<dbReference type="InterPro" id="IPR020288">
    <property type="entry name" value="Sheath_initiator"/>
</dbReference>
<comment type="caution">
    <text evidence="1">The sequence shown here is derived from an EMBL/GenBank/DDBJ whole genome shotgun (WGS) entry which is preliminary data.</text>
</comment>
<name>A0A3E2NFR2_9FIRM</name>
<dbReference type="OrthoDB" id="89089at2"/>
<evidence type="ECO:0000313" key="1">
    <source>
        <dbReference type="EMBL" id="RFZ79852.1"/>
    </source>
</evidence>
<evidence type="ECO:0000313" key="2">
    <source>
        <dbReference type="Proteomes" id="UP000260680"/>
    </source>
</evidence>
<dbReference type="RefSeq" id="WP_117415950.1">
    <property type="nucleotide sequence ID" value="NZ_QOHO01000016.1"/>
</dbReference>
<sequence length="136" mass="15731">MSLLPTFALDKITAQSGGYTEPVEYEVNLETGQLTGRKVKGKEAVRMWIWLCLHTERFRHPIYSWNYGTELEQYIGQTLTQEFLETDCQASVEEALMINPYINEIRDFQVTIEENKLLISFTAVTKFGEVEVETKV</sequence>
<dbReference type="Pfam" id="PF10934">
    <property type="entry name" value="Sheath_initiator"/>
    <property type="match status" value="1"/>
</dbReference>
<dbReference type="Proteomes" id="UP000260680">
    <property type="component" value="Unassembled WGS sequence"/>
</dbReference>
<gene>
    <name evidence="1" type="ORF">DS742_05165</name>
</gene>
<organism evidence="1 2">
    <name type="scientific">Lacrimispora amygdalina</name>
    <dbReference type="NCBI Taxonomy" id="253257"/>
    <lineage>
        <taxon>Bacteria</taxon>
        <taxon>Bacillati</taxon>
        <taxon>Bacillota</taxon>
        <taxon>Clostridia</taxon>
        <taxon>Lachnospirales</taxon>
        <taxon>Lachnospiraceae</taxon>
        <taxon>Lacrimispora</taxon>
    </lineage>
</organism>
<accession>A0A3E2NFR2</accession>
<proteinExistence type="predicted"/>
<dbReference type="Gene3D" id="3.10.450.40">
    <property type="match status" value="1"/>
</dbReference>
<dbReference type="EMBL" id="QOHO01000016">
    <property type="protein sequence ID" value="RFZ79852.1"/>
    <property type="molecule type" value="Genomic_DNA"/>
</dbReference>
<dbReference type="AlphaFoldDB" id="A0A3E2NFR2"/>
<reference evidence="1 2" key="1">
    <citation type="submission" date="2018-07" db="EMBL/GenBank/DDBJ databases">
        <title>New species, Clostridium PI-S10-A1B.</title>
        <authorList>
            <person name="Krishna G."/>
            <person name="Summeta K."/>
            <person name="Shikha S."/>
            <person name="Prabhu P.B."/>
            <person name="Suresh K."/>
        </authorList>
    </citation>
    <scope>NUCLEOTIDE SEQUENCE [LARGE SCALE GENOMIC DNA]</scope>
    <source>
        <strain evidence="1 2">PI-S10-A1B</strain>
    </source>
</reference>
<protein>
    <submittedName>
        <fullName evidence="1">DUF2634 domain-containing protein</fullName>
    </submittedName>
</protein>